<dbReference type="PANTHER" id="PTHR43867:SF2">
    <property type="entry name" value="CELLULOSE SYNTHASE CATALYTIC SUBUNIT A [UDP-FORMING]"/>
    <property type="match status" value="1"/>
</dbReference>
<evidence type="ECO:0000256" key="7">
    <source>
        <dbReference type="ARBA" id="ARBA00022989"/>
    </source>
</evidence>
<comment type="catalytic activity">
    <reaction evidence="9">
        <text>a 1,2-diacyl-sn-glycerol + UDP-alpha-D-glucose = a 1,2-diacyl-3-O-(beta-D-glucopyranosyl)-sn-glycerol + UDP + H(+)</text>
        <dbReference type="Rhea" id="RHEA:17285"/>
        <dbReference type="ChEBI" id="CHEBI:15378"/>
        <dbReference type="ChEBI" id="CHEBI:17815"/>
        <dbReference type="ChEBI" id="CHEBI:58223"/>
        <dbReference type="ChEBI" id="CHEBI:58885"/>
        <dbReference type="ChEBI" id="CHEBI:75799"/>
        <dbReference type="EC" id="2.4.1.336"/>
    </reaction>
</comment>
<evidence type="ECO:0000256" key="1">
    <source>
        <dbReference type="ARBA" id="ARBA00004141"/>
    </source>
</evidence>
<evidence type="ECO:0000256" key="5">
    <source>
        <dbReference type="ARBA" id="ARBA00022692"/>
    </source>
</evidence>
<evidence type="ECO:0000256" key="9">
    <source>
        <dbReference type="ARBA" id="ARBA00053004"/>
    </source>
</evidence>
<dbReference type="GO" id="GO:0016758">
    <property type="term" value="F:hexosyltransferase activity"/>
    <property type="evidence" value="ECO:0007669"/>
    <property type="project" value="TreeGrafter"/>
</dbReference>
<dbReference type="Gene3D" id="3.90.550.10">
    <property type="entry name" value="Spore Coat Polysaccharide Biosynthesis Protein SpsA, Chain A"/>
    <property type="match status" value="1"/>
</dbReference>
<keyword evidence="6" id="KW-0460">Magnesium</keyword>
<evidence type="ECO:0000256" key="6">
    <source>
        <dbReference type="ARBA" id="ARBA00022842"/>
    </source>
</evidence>
<feature type="transmembrane region" description="Helical" evidence="13">
    <location>
        <begin position="406"/>
        <end position="425"/>
    </location>
</feature>
<sequence length="447" mass="50906">MRNRIILLSLIVMVWAALKAIDLFVTGPEILFILSGLILVMATHSIWLLTAQSRHRLRIRRRAQAVRSVESVLPAKAYEPFVDILISAKNESRVIETTVRNMFKLDYENYNLWVIDDISDDSMPDILRKLQLEFPRLKVINRLPGSCPGKSAALNEALAQCKGEVIAVFDADAYVDPDFLKRILPDLEPENVGAVQAQKRMYKHQKGFLVECQATEYALDTYFQVSRDLIGGAVELRGNGQLVKRQALVDVGGWNNKAITDDLDLSMRLLVNNWDIRFSSEAIVWEEAVTTFKSLIRQRRRWAEGSIRRYLDYIFPLNSPFRLSLVERLDTLVFTVYFVVPALMLLQISSEFINLVSGVPTYGKFLGLVALGIFVTTQINVFIAMRIYRAPISVLKAMTQSFFVTAYVYGHWVPVIAVSFSKILFGRQVSKWHRTEHAGVADHAFRT</sequence>
<keyword evidence="7 13" id="KW-1133">Transmembrane helix</keyword>
<dbReference type="AlphaFoldDB" id="A0A8J7P7I2"/>
<dbReference type="EMBL" id="JAFLCK010000004">
    <property type="protein sequence ID" value="MBN8659551.1"/>
    <property type="molecule type" value="Genomic_DNA"/>
</dbReference>
<dbReference type="EC" id="2.4.1.336" evidence="10"/>
<comment type="similarity">
    <text evidence="2">Belongs to the glycosyltransferase 2 family.</text>
</comment>
<dbReference type="InterPro" id="IPR050321">
    <property type="entry name" value="Glycosyltr_2/OpgH_subfam"/>
</dbReference>
<keyword evidence="3" id="KW-0328">Glycosyltransferase</keyword>
<evidence type="ECO:0000256" key="10">
    <source>
        <dbReference type="ARBA" id="ARBA00066964"/>
    </source>
</evidence>
<gene>
    <name evidence="14" type="ORF">J0M35_04260</name>
</gene>
<evidence type="ECO:0000256" key="3">
    <source>
        <dbReference type="ARBA" id="ARBA00022676"/>
    </source>
</evidence>
<comment type="caution">
    <text evidence="14">The sequence shown here is derived from an EMBL/GenBank/DDBJ whole genome shotgun (WGS) entry which is preliminary data.</text>
</comment>
<evidence type="ECO:0000256" key="12">
    <source>
        <dbReference type="ARBA" id="ARBA00078564"/>
    </source>
</evidence>
<organism evidence="14 15">
    <name type="scientific">Candidatus Obscuribacter phosphatis</name>
    <dbReference type="NCBI Taxonomy" id="1906157"/>
    <lineage>
        <taxon>Bacteria</taxon>
        <taxon>Bacillati</taxon>
        <taxon>Candidatus Melainabacteria</taxon>
        <taxon>Candidatus Obscuribacterales</taxon>
        <taxon>Candidatus Obscuribacteraceae</taxon>
        <taxon>Candidatus Obscuribacter</taxon>
    </lineage>
</organism>
<evidence type="ECO:0000256" key="2">
    <source>
        <dbReference type="ARBA" id="ARBA00006739"/>
    </source>
</evidence>
<dbReference type="SUPFAM" id="SSF53448">
    <property type="entry name" value="Nucleotide-diphospho-sugar transferases"/>
    <property type="match status" value="1"/>
</dbReference>
<evidence type="ECO:0000256" key="8">
    <source>
        <dbReference type="ARBA" id="ARBA00023136"/>
    </source>
</evidence>
<dbReference type="Proteomes" id="UP000664277">
    <property type="component" value="Unassembled WGS sequence"/>
</dbReference>
<keyword evidence="5 13" id="KW-0812">Transmembrane</keyword>
<evidence type="ECO:0000256" key="4">
    <source>
        <dbReference type="ARBA" id="ARBA00022679"/>
    </source>
</evidence>
<feature type="transmembrane region" description="Helical" evidence="13">
    <location>
        <begin position="365"/>
        <end position="385"/>
    </location>
</feature>
<evidence type="ECO:0000256" key="11">
    <source>
        <dbReference type="ARBA" id="ARBA00068721"/>
    </source>
</evidence>
<reference evidence="14" key="1">
    <citation type="submission" date="2021-02" db="EMBL/GenBank/DDBJ databases">
        <title>Genome-Resolved Metagenomics of a Microbial Community Performing Photosynthetic Biological Nutrient Removal.</title>
        <authorList>
            <person name="Mcdaniel E.A."/>
        </authorList>
    </citation>
    <scope>NUCLEOTIDE SEQUENCE</scope>
    <source>
        <strain evidence="14">UWPOB_OBS1</strain>
    </source>
</reference>
<dbReference type="InterPro" id="IPR029044">
    <property type="entry name" value="Nucleotide-diphossugar_trans"/>
</dbReference>
<protein>
    <recommendedName>
        <fullName evidence="11">Beta-monoglucosyldiacylglycerol synthase</fullName>
        <ecNumber evidence="10">2.4.1.336</ecNumber>
    </recommendedName>
    <alternativeName>
        <fullName evidence="12">UDP-glucose:1,2-diacylglycerol 3-beta-D-glucosyltransferase</fullName>
    </alternativeName>
</protein>
<keyword evidence="8 13" id="KW-0472">Membrane</keyword>
<keyword evidence="4" id="KW-0808">Transferase</keyword>
<proteinExistence type="inferred from homology"/>
<dbReference type="CDD" id="cd06423">
    <property type="entry name" value="CESA_like"/>
    <property type="match status" value="1"/>
</dbReference>
<comment type="subcellular location">
    <subcellularLocation>
        <location evidence="1">Membrane</location>
        <topology evidence="1">Multi-pass membrane protein</topology>
    </subcellularLocation>
</comment>
<accession>A0A8J7P7I2</accession>
<feature type="transmembrane region" description="Helical" evidence="13">
    <location>
        <begin position="30"/>
        <end position="51"/>
    </location>
</feature>
<dbReference type="PANTHER" id="PTHR43867">
    <property type="entry name" value="CELLULOSE SYNTHASE CATALYTIC SUBUNIT A [UDP-FORMING]"/>
    <property type="match status" value="1"/>
</dbReference>
<dbReference type="Pfam" id="PF13641">
    <property type="entry name" value="Glyco_tranf_2_3"/>
    <property type="match status" value="1"/>
</dbReference>
<name>A0A8J7P7I2_9BACT</name>
<evidence type="ECO:0000256" key="13">
    <source>
        <dbReference type="SAM" id="Phobius"/>
    </source>
</evidence>
<dbReference type="FunFam" id="3.90.550.10:FF:000164">
    <property type="entry name" value="Beta-(1-3)-glucosyl transferase"/>
    <property type="match status" value="1"/>
</dbReference>
<evidence type="ECO:0000313" key="14">
    <source>
        <dbReference type="EMBL" id="MBN8659551.1"/>
    </source>
</evidence>
<dbReference type="GO" id="GO:0005886">
    <property type="term" value="C:plasma membrane"/>
    <property type="evidence" value="ECO:0007669"/>
    <property type="project" value="TreeGrafter"/>
</dbReference>
<evidence type="ECO:0000313" key="15">
    <source>
        <dbReference type="Proteomes" id="UP000664277"/>
    </source>
</evidence>